<comment type="subcellular location">
    <subcellularLocation>
        <location evidence="1">Cell membrane</location>
        <topology evidence="1">Multi-pass membrane protein</topology>
    </subcellularLocation>
</comment>
<dbReference type="GO" id="GO:0055085">
    <property type="term" value="P:transmembrane transport"/>
    <property type="evidence" value="ECO:0007669"/>
    <property type="project" value="InterPro"/>
</dbReference>
<evidence type="ECO:0000256" key="1">
    <source>
        <dbReference type="ARBA" id="ARBA00004651"/>
    </source>
</evidence>
<feature type="transmembrane region" description="Helical" evidence="8">
    <location>
        <begin position="105"/>
        <end position="128"/>
    </location>
</feature>
<keyword evidence="6 8" id="KW-1133">Transmembrane helix</keyword>
<comment type="similarity">
    <text evidence="2">Belongs to the auxin efflux carrier (TC 2.A.69) family.</text>
</comment>
<dbReference type="GO" id="GO:0005886">
    <property type="term" value="C:plasma membrane"/>
    <property type="evidence" value="ECO:0007669"/>
    <property type="project" value="UniProtKB-SubCell"/>
</dbReference>
<keyword evidence="3" id="KW-0813">Transport</keyword>
<evidence type="ECO:0000256" key="7">
    <source>
        <dbReference type="ARBA" id="ARBA00023136"/>
    </source>
</evidence>
<name>A0A9W6JTL5_9HYPH</name>
<reference evidence="9" key="2">
    <citation type="submission" date="2023-01" db="EMBL/GenBank/DDBJ databases">
        <authorList>
            <person name="Sun Q."/>
            <person name="Evtushenko L."/>
        </authorList>
    </citation>
    <scope>NUCLEOTIDE SEQUENCE</scope>
    <source>
        <strain evidence="9">VKM B-2789</strain>
    </source>
</reference>
<keyword evidence="10" id="KW-1185">Reference proteome</keyword>
<organism evidence="9 10">
    <name type="scientific">Ancylobacter defluvii</name>
    <dbReference type="NCBI Taxonomy" id="1282440"/>
    <lineage>
        <taxon>Bacteria</taxon>
        <taxon>Pseudomonadati</taxon>
        <taxon>Pseudomonadota</taxon>
        <taxon>Alphaproteobacteria</taxon>
        <taxon>Hyphomicrobiales</taxon>
        <taxon>Xanthobacteraceae</taxon>
        <taxon>Ancylobacter</taxon>
    </lineage>
</organism>
<feature type="transmembrane region" description="Helical" evidence="8">
    <location>
        <begin position="235"/>
        <end position="256"/>
    </location>
</feature>
<dbReference type="InterPro" id="IPR004776">
    <property type="entry name" value="Mem_transp_PIN-like"/>
</dbReference>
<protein>
    <submittedName>
        <fullName evidence="9">Transporter</fullName>
    </submittedName>
</protein>
<dbReference type="PANTHER" id="PTHR36838:SF3">
    <property type="entry name" value="TRANSPORTER AUXIN EFFLUX CARRIER EC FAMILY"/>
    <property type="match status" value="1"/>
</dbReference>
<proteinExistence type="inferred from homology"/>
<evidence type="ECO:0000256" key="5">
    <source>
        <dbReference type="ARBA" id="ARBA00022692"/>
    </source>
</evidence>
<evidence type="ECO:0000313" key="9">
    <source>
        <dbReference type="EMBL" id="GLK82371.1"/>
    </source>
</evidence>
<comment type="caution">
    <text evidence="9">The sequence shown here is derived from an EMBL/GenBank/DDBJ whole genome shotgun (WGS) entry which is preliminary data.</text>
</comment>
<keyword evidence="5 8" id="KW-0812">Transmembrane</keyword>
<feature type="transmembrane region" description="Helical" evidence="8">
    <location>
        <begin position="262"/>
        <end position="282"/>
    </location>
</feature>
<evidence type="ECO:0000256" key="3">
    <source>
        <dbReference type="ARBA" id="ARBA00022448"/>
    </source>
</evidence>
<feature type="transmembrane region" description="Helical" evidence="8">
    <location>
        <begin position="206"/>
        <end position="223"/>
    </location>
</feature>
<dbReference type="Pfam" id="PF03547">
    <property type="entry name" value="Mem_trans"/>
    <property type="match status" value="1"/>
</dbReference>
<dbReference type="Proteomes" id="UP001143330">
    <property type="component" value="Unassembled WGS sequence"/>
</dbReference>
<feature type="transmembrane region" description="Helical" evidence="8">
    <location>
        <begin position="174"/>
        <end position="194"/>
    </location>
</feature>
<keyword evidence="7 8" id="KW-0472">Membrane</keyword>
<keyword evidence="4" id="KW-1003">Cell membrane</keyword>
<feature type="transmembrane region" description="Helical" evidence="8">
    <location>
        <begin position="72"/>
        <end position="93"/>
    </location>
</feature>
<sequence>MLAQLGAQLGGIAFLVAPVFGLIGLGYAASRGGLLREKAAEGLSEYVFGLAVPVLIFKTLAEAELPAEGQPWGYWIAYFAGAFTVFGLGMLAARKLFGRDHTEAVIQGFTSGQANTVFVGVPLILNAFGPEGAVPLFLLIAIHLPVMMVVATVLTEGAASGLSLSGLKKLGRQLAFNPILLGIYAGGIAKLLGYMPGGLLKQTLDMLAASASPCALVSLGLALHRYPIRGDLAPAALITALKLVVHPALVFALVQVLPMPKVWADVAVVFAAMPSGINAYLLAQRYRVGVTASASAVSLSTALSLFTVSVWFLILGVG</sequence>
<accession>A0A9W6JTL5</accession>
<dbReference type="RefSeq" id="WP_213358992.1">
    <property type="nucleotide sequence ID" value="NZ_BSFM01000002.1"/>
</dbReference>
<dbReference type="AlphaFoldDB" id="A0A9W6JTL5"/>
<evidence type="ECO:0000313" key="10">
    <source>
        <dbReference type="Proteomes" id="UP001143330"/>
    </source>
</evidence>
<evidence type="ECO:0000256" key="2">
    <source>
        <dbReference type="ARBA" id="ARBA00010145"/>
    </source>
</evidence>
<evidence type="ECO:0000256" key="8">
    <source>
        <dbReference type="SAM" id="Phobius"/>
    </source>
</evidence>
<evidence type="ECO:0000256" key="6">
    <source>
        <dbReference type="ARBA" id="ARBA00022989"/>
    </source>
</evidence>
<dbReference type="Gene3D" id="1.20.1530.20">
    <property type="match status" value="2"/>
</dbReference>
<feature type="transmembrane region" description="Helical" evidence="8">
    <location>
        <begin position="12"/>
        <end position="30"/>
    </location>
</feature>
<evidence type="ECO:0000256" key="4">
    <source>
        <dbReference type="ARBA" id="ARBA00022475"/>
    </source>
</evidence>
<gene>
    <name evidence="9" type="ORF">GCM10017653_04400</name>
</gene>
<dbReference type="PANTHER" id="PTHR36838">
    <property type="entry name" value="AUXIN EFFLUX CARRIER FAMILY PROTEIN"/>
    <property type="match status" value="1"/>
</dbReference>
<feature type="transmembrane region" description="Helical" evidence="8">
    <location>
        <begin position="42"/>
        <end position="60"/>
    </location>
</feature>
<feature type="transmembrane region" description="Helical" evidence="8">
    <location>
        <begin position="294"/>
        <end position="314"/>
    </location>
</feature>
<dbReference type="InterPro" id="IPR038770">
    <property type="entry name" value="Na+/solute_symporter_sf"/>
</dbReference>
<dbReference type="EMBL" id="BSFM01000002">
    <property type="protein sequence ID" value="GLK82371.1"/>
    <property type="molecule type" value="Genomic_DNA"/>
</dbReference>
<reference evidence="9" key="1">
    <citation type="journal article" date="2014" name="Int. J. Syst. Evol. Microbiol.">
        <title>Complete genome sequence of Corynebacterium casei LMG S-19264T (=DSM 44701T), isolated from a smear-ripened cheese.</title>
        <authorList>
            <consortium name="US DOE Joint Genome Institute (JGI-PGF)"/>
            <person name="Walter F."/>
            <person name="Albersmeier A."/>
            <person name="Kalinowski J."/>
            <person name="Ruckert C."/>
        </authorList>
    </citation>
    <scope>NUCLEOTIDE SEQUENCE</scope>
    <source>
        <strain evidence="9">VKM B-2789</strain>
    </source>
</reference>
<feature type="transmembrane region" description="Helical" evidence="8">
    <location>
        <begin position="134"/>
        <end position="154"/>
    </location>
</feature>